<name>A0AAD4ZQD1_PRUDU</name>
<evidence type="ECO:0000313" key="2">
    <source>
        <dbReference type="EMBL" id="KAI5352328.1"/>
    </source>
</evidence>
<keyword evidence="3" id="KW-1185">Reference proteome</keyword>
<reference evidence="2 3" key="1">
    <citation type="journal article" date="2022" name="G3 (Bethesda)">
        <title>Whole-genome sequence and methylome profiling of the almond [Prunus dulcis (Mill.) D.A. Webb] cultivar 'Nonpareil'.</title>
        <authorList>
            <person name="D'Amico-Willman K.M."/>
            <person name="Ouma W.Z."/>
            <person name="Meulia T."/>
            <person name="Sideli G.M."/>
            <person name="Gradziel T.M."/>
            <person name="Fresnedo-Ramirez J."/>
        </authorList>
    </citation>
    <scope>NUCLEOTIDE SEQUENCE [LARGE SCALE GENOMIC DNA]</scope>
    <source>
        <strain evidence="2">Clone GOH B32 T37-40</strain>
    </source>
</reference>
<dbReference type="Proteomes" id="UP001054821">
    <property type="component" value="Chromosome 1"/>
</dbReference>
<feature type="compositionally biased region" description="Basic and acidic residues" evidence="1">
    <location>
        <begin position="34"/>
        <end position="43"/>
    </location>
</feature>
<organism evidence="2 3">
    <name type="scientific">Prunus dulcis</name>
    <name type="common">Almond</name>
    <name type="synonym">Amygdalus dulcis</name>
    <dbReference type="NCBI Taxonomy" id="3755"/>
    <lineage>
        <taxon>Eukaryota</taxon>
        <taxon>Viridiplantae</taxon>
        <taxon>Streptophyta</taxon>
        <taxon>Embryophyta</taxon>
        <taxon>Tracheophyta</taxon>
        <taxon>Spermatophyta</taxon>
        <taxon>Magnoliopsida</taxon>
        <taxon>eudicotyledons</taxon>
        <taxon>Gunneridae</taxon>
        <taxon>Pentapetalae</taxon>
        <taxon>rosids</taxon>
        <taxon>fabids</taxon>
        <taxon>Rosales</taxon>
        <taxon>Rosaceae</taxon>
        <taxon>Amygdaloideae</taxon>
        <taxon>Amygdaleae</taxon>
        <taxon>Prunus</taxon>
    </lineage>
</organism>
<gene>
    <name evidence="2" type="ORF">L3X38_005219</name>
</gene>
<proteinExistence type="predicted"/>
<accession>A0AAD4ZQD1</accession>
<sequence length="103" mass="11814">MDQFCSTFANHVETNITGFGNEEEIQTRKSLPVPKEESSERKSWGSLLTKLSDVLFIIGHIGFSWVFLNKIVLDWTGYNLEVAELVICENEEVWVGWRTQGFS</sequence>
<evidence type="ECO:0000256" key="1">
    <source>
        <dbReference type="SAM" id="MobiDB-lite"/>
    </source>
</evidence>
<feature type="region of interest" description="Disordered" evidence="1">
    <location>
        <begin position="23"/>
        <end position="43"/>
    </location>
</feature>
<comment type="caution">
    <text evidence="2">The sequence shown here is derived from an EMBL/GenBank/DDBJ whole genome shotgun (WGS) entry which is preliminary data.</text>
</comment>
<dbReference type="AlphaFoldDB" id="A0AAD4ZQD1"/>
<protein>
    <submittedName>
        <fullName evidence="2">Uncharacterized protein</fullName>
    </submittedName>
</protein>
<evidence type="ECO:0000313" key="3">
    <source>
        <dbReference type="Proteomes" id="UP001054821"/>
    </source>
</evidence>
<dbReference type="EMBL" id="JAJFAZ020000001">
    <property type="protein sequence ID" value="KAI5352328.1"/>
    <property type="molecule type" value="Genomic_DNA"/>
</dbReference>